<keyword evidence="3" id="KW-1185">Reference proteome</keyword>
<evidence type="ECO:0000313" key="2">
    <source>
        <dbReference type="EMBL" id="EDQ91770.1"/>
    </source>
</evidence>
<gene>
    <name evidence="2" type="ORF">MONBRDRAFT_22911</name>
</gene>
<dbReference type="EMBL" id="CH991544">
    <property type="protein sequence ID" value="EDQ91770.1"/>
    <property type="molecule type" value="Genomic_DNA"/>
</dbReference>
<organism evidence="2 3">
    <name type="scientific">Monosiga brevicollis</name>
    <name type="common">Choanoflagellate</name>
    <dbReference type="NCBI Taxonomy" id="81824"/>
    <lineage>
        <taxon>Eukaryota</taxon>
        <taxon>Choanoflagellata</taxon>
        <taxon>Craspedida</taxon>
        <taxon>Salpingoecidae</taxon>
        <taxon>Monosiga</taxon>
    </lineage>
</organism>
<feature type="compositionally biased region" description="Polar residues" evidence="1">
    <location>
        <begin position="59"/>
        <end position="78"/>
    </location>
</feature>
<dbReference type="KEGG" id="mbr:MONBRDRAFT_22911"/>
<evidence type="ECO:0000256" key="1">
    <source>
        <dbReference type="SAM" id="MobiDB-lite"/>
    </source>
</evidence>
<accession>A9USF5</accession>
<dbReference type="InParanoid" id="A9USF5"/>
<dbReference type="GeneID" id="5888600"/>
<protein>
    <submittedName>
        <fullName evidence="2">Uncharacterized protein</fullName>
    </submittedName>
</protein>
<dbReference type="AlphaFoldDB" id="A9USF5"/>
<feature type="region of interest" description="Disordered" evidence="1">
    <location>
        <begin position="107"/>
        <end position="142"/>
    </location>
</feature>
<name>A9USF5_MONBE</name>
<dbReference type="Proteomes" id="UP000001357">
    <property type="component" value="Unassembled WGS sequence"/>
</dbReference>
<sequence length="175" mass="19025">MPADSLASSASFEPSFEEPSPFHRRYAMRRRHHPHLDFETPHHAMLTTLADDGLAFPDTPNSSTRSSTILNDSDTEQGPSAADTACEPIAKHMHTTSLHSRLGLLEQRHSGTPPTHDLAGPKRCSSPTAFRHPPPRSQTRGPQHEALPRLELSLANTLVPVGATVTVDGVQVSHV</sequence>
<evidence type="ECO:0000313" key="3">
    <source>
        <dbReference type="Proteomes" id="UP000001357"/>
    </source>
</evidence>
<feature type="region of interest" description="Disordered" evidence="1">
    <location>
        <begin position="52"/>
        <end position="84"/>
    </location>
</feature>
<dbReference type="RefSeq" id="XP_001743056.1">
    <property type="nucleotide sequence ID" value="XM_001743004.1"/>
</dbReference>
<proteinExistence type="predicted"/>
<reference evidence="2 3" key="1">
    <citation type="journal article" date="2008" name="Nature">
        <title>The genome of the choanoflagellate Monosiga brevicollis and the origin of metazoans.</title>
        <authorList>
            <consortium name="JGI Sequencing"/>
            <person name="King N."/>
            <person name="Westbrook M.J."/>
            <person name="Young S.L."/>
            <person name="Kuo A."/>
            <person name="Abedin M."/>
            <person name="Chapman J."/>
            <person name="Fairclough S."/>
            <person name="Hellsten U."/>
            <person name="Isogai Y."/>
            <person name="Letunic I."/>
            <person name="Marr M."/>
            <person name="Pincus D."/>
            <person name="Putnam N."/>
            <person name="Rokas A."/>
            <person name="Wright K.J."/>
            <person name="Zuzow R."/>
            <person name="Dirks W."/>
            <person name="Good M."/>
            <person name="Goodstein D."/>
            <person name="Lemons D."/>
            <person name="Li W."/>
            <person name="Lyons J.B."/>
            <person name="Morris A."/>
            <person name="Nichols S."/>
            <person name="Richter D.J."/>
            <person name="Salamov A."/>
            <person name="Bork P."/>
            <person name="Lim W.A."/>
            <person name="Manning G."/>
            <person name="Miller W.T."/>
            <person name="McGinnis W."/>
            <person name="Shapiro H."/>
            <person name="Tjian R."/>
            <person name="Grigoriev I.V."/>
            <person name="Rokhsar D."/>
        </authorList>
    </citation>
    <scope>NUCLEOTIDE SEQUENCE [LARGE SCALE GENOMIC DNA]</scope>
    <source>
        <strain evidence="3">MX1 / ATCC 50154</strain>
    </source>
</reference>